<keyword evidence="2" id="KW-1185">Reference proteome</keyword>
<reference evidence="2" key="1">
    <citation type="journal article" date="2019" name="Int. J. Syst. Evol. Microbiol.">
        <title>The Global Catalogue of Microorganisms (GCM) 10K type strain sequencing project: providing services to taxonomists for standard genome sequencing and annotation.</title>
        <authorList>
            <consortium name="The Broad Institute Genomics Platform"/>
            <consortium name="The Broad Institute Genome Sequencing Center for Infectious Disease"/>
            <person name="Wu L."/>
            <person name="Ma J."/>
        </authorList>
    </citation>
    <scope>NUCLEOTIDE SEQUENCE [LARGE SCALE GENOMIC DNA]</scope>
    <source>
        <strain evidence="2">CGMCC 4.1542</strain>
    </source>
</reference>
<evidence type="ECO:0008006" key="3">
    <source>
        <dbReference type="Google" id="ProtNLM"/>
    </source>
</evidence>
<dbReference type="SUPFAM" id="SSF53474">
    <property type="entry name" value="alpha/beta-Hydrolases"/>
    <property type="match status" value="1"/>
</dbReference>
<evidence type="ECO:0000313" key="2">
    <source>
        <dbReference type="Proteomes" id="UP001595855"/>
    </source>
</evidence>
<dbReference type="Gene3D" id="3.40.50.1820">
    <property type="entry name" value="alpha/beta hydrolase"/>
    <property type="match status" value="1"/>
</dbReference>
<comment type="caution">
    <text evidence="1">The sequence shown here is derived from an EMBL/GenBank/DDBJ whole genome shotgun (WGS) entry which is preliminary data.</text>
</comment>
<dbReference type="RefSeq" id="WP_344502086.1">
    <property type="nucleotide sequence ID" value="NZ_BAAATN010000001.1"/>
</dbReference>
<dbReference type="Proteomes" id="UP001595855">
    <property type="component" value="Unassembled WGS sequence"/>
</dbReference>
<sequence length="399" mass="40772">MTAVVFIHGTGVREPGFSKLAGRVGAGLTSLRDGLRIVPYYWGGPHGAVLAADGASLPPGPGATARGPAAFEGGPAVVERAAHAGEDTTDEWAARYADPYAELALAAAGGGTGAERPPGTVPPEQGLRGRLLALAAQGDAAAAELGDGLSRAAGDLAAHPLLGPAADALEPGDLAVVAARALTARVVAGALDSDSPLVPGGDIRDAVVARLAAALGAPDAGTERGVRSLVLRVAGSAASRAAVRRRRALTEAAHPAAADILRYLSRGEAVRADLRTLVAGLRPPVALVGHSLGGIIALDTLISAPLPQVRLLVTVGSQAPFLYESGSLPTLEHPAPLPPHVPDWLNLYDRRDLLSYLGEGLFPGRVTDTAVDSRQPFPAAHSAYWTNPAVFRHIVERLP</sequence>
<gene>
    <name evidence="1" type="ORF">ACFPRC_08335</name>
</gene>
<evidence type="ECO:0000313" key="1">
    <source>
        <dbReference type="EMBL" id="MFC5014888.1"/>
    </source>
</evidence>
<name>A0ABV9WPT5_9ACTN</name>
<organism evidence="1 2">
    <name type="scientific">Streptomyces lienomycini</name>
    <dbReference type="NCBI Taxonomy" id="284035"/>
    <lineage>
        <taxon>Bacteria</taxon>
        <taxon>Bacillati</taxon>
        <taxon>Actinomycetota</taxon>
        <taxon>Actinomycetes</taxon>
        <taxon>Kitasatosporales</taxon>
        <taxon>Streptomycetaceae</taxon>
        <taxon>Streptomyces</taxon>
    </lineage>
</organism>
<dbReference type="InterPro" id="IPR029058">
    <property type="entry name" value="AB_hydrolase_fold"/>
</dbReference>
<accession>A0ABV9WPT5</accession>
<proteinExistence type="predicted"/>
<dbReference type="EMBL" id="JBHSJO010000001">
    <property type="protein sequence ID" value="MFC5014888.1"/>
    <property type="molecule type" value="Genomic_DNA"/>
</dbReference>
<protein>
    <recommendedName>
        <fullName evidence="3">AB hydrolase-1 domain-containing protein</fullName>
    </recommendedName>
</protein>